<keyword evidence="1" id="KW-0732">Signal</keyword>
<name>A0A2S8BK61_9MYCO</name>
<dbReference type="EMBL" id="PPEA01000408">
    <property type="protein sequence ID" value="PQM46998.1"/>
    <property type="molecule type" value="Genomic_DNA"/>
</dbReference>
<evidence type="ECO:0000313" key="3">
    <source>
        <dbReference type="Proteomes" id="UP000238296"/>
    </source>
</evidence>
<evidence type="ECO:0000256" key="1">
    <source>
        <dbReference type="SAM" id="SignalP"/>
    </source>
</evidence>
<comment type="caution">
    <text evidence="2">The sequence shown here is derived from an EMBL/GenBank/DDBJ whole genome shotgun (WGS) entry which is preliminary data.</text>
</comment>
<feature type="chain" id="PRO_5039465120" description="Secreted protein" evidence="1">
    <location>
        <begin position="25"/>
        <end position="63"/>
    </location>
</feature>
<evidence type="ECO:0000313" key="2">
    <source>
        <dbReference type="EMBL" id="PQM46998.1"/>
    </source>
</evidence>
<gene>
    <name evidence="2" type="ORF">C1Y40_02829</name>
</gene>
<accession>A0A2S8BK61</accession>
<proteinExistence type="predicted"/>
<protein>
    <recommendedName>
        <fullName evidence="4">Secreted protein</fullName>
    </recommendedName>
</protein>
<dbReference type="Proteomes" id="UP000238296">
    <property type="component" value="Unassembled WGS sequence"/>
</dbReference>
<organism evidence="2 3">
    <name type="scientific">Mycobacterium talmoniae</name>
    <dbReference type="NCBI Taxonomy" id="1858794"/>
    <lineage>
        <taxon>Bacteria</taxon>
        <taxon>Bacillati</taxon>
        <taxon>Actinomycetota</taxon>
        <taxon>Actinomycetes</taxon>
        <taxon>Mycobacteriales</taxon>
        <taxon>Mycobacteriaceae</taxon>
        <taxon>Mycobacterium</taxon>
    </lineage>
</organism>
<reference evidence="2 3" key="1">
    <citation type="journal article" date="2017" name="Int. J. Syst. Evol. Microbiol.">
        <title>Mycobacterium talmoniae sp. nov., a slowly growing mycobacterium isolated from human respiratory samples.</title>
        <authorList>
            <person name="Davidson R.M."/>
            <person name="DeGroote M.A."/>
            <person name="Marola J.L."/>
            <person name="Buss S."/>
            <person name="Jones V."/>
            <person name="McNeil M.R."/>
            <person name="Freifeld A.G."/>
            <person name="Elaine Epperson L."/>
            <person name="Hasan N.A."/>
            <person name="Jackson M."/>
            <person name="Iwen P.C."/>
            <person name="Salfinger M."/>
            <person name="Strong M."/>
        </authorList>
    </citation>
    <scope>NUCLEOTIDE SEQUENCE [LARGE SCALE GENOMIC DNA]</scope>
    <source>
        <strain evidence="2 3">ATCC BAA-2683</strain>
    </source>
</reference>
<evidence type="ECO:0008006" key="4">
    <source>
        <dbReference type="Google" id="ProtNLM"/>
    </source>
</evidence>
<sequence>MISKTMSTMIAVAISMMCISRSLASARSLMVAAGPAKSAARPDPAGACLTACLTMSVTRSYAS</sequence>
<dbReference type="AlphaFoldDB" id="A0A2S8BK61"/>
<feature type="signal peptide" evidence="1">
    <location>
        <begin position="1"/>
        <end position="24"/>
    </location>
</feature>